<comment type="caution">
    <text evidence="7">The sequence shown here is derived from an EMBL/GenBank/DDBJ whole genome shotgun (WGS) entry which is preliminary data.</text>
</comment>
<sequence>MPVPHTGRMWWRFLKAVKDREHRVAPMTWVVAISAVVYTVVPIDLIPELVFGPLGYADDLGLWGIFALLLTREKRRWQDGLAAE</sequence>
<gene>
    <name evidence="7" type="ORF">RS81_00724</name>
</gene>
<reference evidence="7 8" key="1">
    <citation type="submission" date="2015-02" db="EMBL/GenBank/DDBJ databases">
        <title>Draft genome sequences of ten Microbacterium spp. with emphasis on heavy metal contaminated environments.</title>
        <authorList>
            <person name="Corretto E."/>
        </authorList>
    </citation>
    <scope>NUCLEOTIDE SEQUENCE [LARGE SCALE GENOMIC DNA]</scope>
    <source>
        <strain evidence="7 8">DSM 12510</strain>
    </source>
</reference>
<evidence type="ECO:0000256" key="4">
    <source>
        <dbReference type="ARBA" id="ARBA00023136"/>
    </source>
</evidence>
<evidence type="ECO:0000256" key="2">
    <source>
        <dbReference type="ARBA" id="ARBA00022692"/>
    </source>
</evidence>
<dbReference type="PATRIC" id="fig|92835.4.peg.744"/>
<evidence type="ECO:0000256" key="5">
    <source>
        <dbReference type="SAM" id="Phobius"/>
    </source>
</evidence>
<dbReference type="STRING" id="92835.RS81_00724"/>
<feature type="transmembrane region" description="Helical" evidence="5">
    <location>
        <begin position="24"/>
        <end position="43"/>
    </location>
</feature>
<dbReference type="GO" id="GO:0012505">
    <property type="term" value="C:endomembrane system"/>
    <property type="evidence" value="ECO:0007669"/>
    <property type="project" value="UniProtKB-SubCell"/>
</dbReference>
<dbReference type="AlphaFoldDB" id="A0A0M2HHX9"/>
<feature type="domain" description="DUF1232" evidence="6">
    <location>
        <begin position="28"/>
        <end position="62"/>
    </location>
</feature>
<dbReference type="OrthoDB" id="5147173at2"/>
<keyword evidence="2 5" id="KW-0812">Transmembrane</keyword>
<evidence type="ECO:0000259" key="6">
    <source>
        <dbReference type="Pfam" id="PF06803"/>
    </source>
</evidence>
<organism evidence="7 8">
    <name type="scientific">Microbacterium terrae</name>
    <dbReference type="NCBI Taxonomy" id="69369"/>
    <lineage>
        <taxon>Bacteria</taxon>
        <taxon>Bacillati</taxon>
        <taxon>Actinomycetota</taxon>
        <taxon>Actinomycetes</taxon>
        <taxon>Micrococcales</taxon>
        <taxon>Microbacteriaceae</taxon>
        <taxon>Microbacterium</taxon>
    </lineage>
</organism>
<feature type="transmembrane region" description="Helical" evidence="5">
    <location>
        <begin position="49"/>
        <end position="70"/>
    </location>
</feature>
<dbReference type="Pfam" id="PF06803">
    <property type="entry name" value="DUF1232"/>
    <property type="match status" value="1"/>
</dbReference>
<dbReference type="Proteomes" id="UP000033956">
    <property type="component" value="Unassembled WGS sequence"/>
</dbReference>
<evidence type="ECO:0000256" key="1">
    <source>
        <dbReference type="ARBA" id="ARBA00004127"/>
    </source>
</evidence>
<protein>
    <recommendedName>
        <fullName evidence="6">DUF1232 domain-containing protein</fullName>
    </recommendedName>
</protein>
<evidence type="ECO:0000313" key="8">
    <source>
        <dbReference type="Proteomes" id="UP000033956"/>
    </source>
</evidence>
<dbReference type="InterPro" id="IPR010652">
    <property type="entry name" value="DUF1232"/>
</dbReference>
<keyword evidence="4 5" id="KW-0472">Membrane</keyword>
<comment type="subcellular location">
    <subcellularLocation>
        <location evidence="1">Endomembrane system</location>
        <topology evidence="1">Multi-pass membrane protein</topology>
    </subcellularLocation>
</comment>
<accession>A0A0M2HHX9</accession>
<keyword evidence="8" id="KW-1185">Reference proteome</keyword>
<keyword evidence="3 5" id="KW-1133">Transmembrane helix</keyword>
<proteinExistence type="predicted"/>
<evidence type="ECO:0000256" key="3">
    <source>
        <dbReference type="ARBA" id="ARBA00022989"/>
    </source>
</evidence>
<evidence type="ECO:0000313" key="7">
    <source>
        <dbReference type="EMBL" id="KJL43931.1"/>
    </source>
</evidence>
<name>A0A0M2HHX9_9MICO</name>
<dbReference type="EMBL" id="JYIZ01000035">
    <property type="protein sequence ID" value="KJL43931.1"/>
    <property type="molecule type" value="Genomic_DNA"/>
</dbReference>